<evidence type="ECO:0000256" key="1">
    <source>
        <dbReference type="PROSITE-ProRule" id="PRU00047"/>
    </source>
</evidence>
<feature type="region of interest" description="Disordered" evidence="3">
    <location>
        <begin position="108"/>
        <end position="132"/>
    </location>
</feature>
<feature type="coiled-coil region" evidence="2">
    <location>
        <begin position="258"/>
        <end position="299"/>
    </location>
</feature>
<evidence type="ECO:0000313" key="5">
    <source>
        <dbReference type="EMBL" id="KAL0831683.1"/>
    </source>
</evidence>
<dbReference type="InterPro" id="IPR001878">
    <property type="entry name" value="Znf_CCHC"/>
</dbReference>
<feature type="domain" description="CCHC-type" evidence="4">
    <location>
        <begin position="663"/>
        <end position="678"/>
    </location>
</feature>
<dbReference type="GO" id="GO:0008270">
    <property type="term" value="F:zinc ion binding"/>
    <property type="evidence" value="ECO:0007669"/>
    <property type="project" value="UniProtKB-KW"/>
</dbReference>
<keyword evidence="1" id="KW-0479">Metal-binding</keyword>
<name>A0ABD0T3N6_LOXSC</name>
<dbReference type="InterPro" id="IPR036875">
    <property type="entry name" value="Znf_CCHC_sf"/>
</dbReference>
<dbReference type="AlphaFoldDB" id="A0ABD0T3N6"/>
<gene>
    <name evidence="5" type="ORF">ABMA28_001231</name>
</gene>
<keyword evidence="2" id="KW-0175">Coiled coil</keyword>
<feature type="region of interest" description="Disordered" evidence="3">
    <location>
        <begin position="696"/>
        <end position="737"/>
    </location>
</feature>
<dbReference type="PROSITE" id="PS50158">
    <property type="entry name" value="ZF_CCHC"/>
    <property type="match status" value="2"/>
</dbReference>
<dbReference type="Pfam" id="PF00098">
    <property type="entry name" value="zf-CCHC"/>
    <property type="match status" value="1"/>
</dbReference>
<keyword evidence="1" id="KW-0862">Zinc</keyword>
<comment type="caution">
    <text evidence="5">The sequence shown here is derived from an EMBL/GenBank/DDBJ whole genome shotgun (WGS) entry which is preliminary data.</text>
</comment>
<dbReference type="SMART" id="SM00343">
    <property type="entry name" value="ZnF_C2HC"/>
    <property type="match status" value="2"/>
</dbReference>
<organism evidence="5 6">
    <name type="scientific">Loxostege sticticalis</name>
    <name type="common">Beet webworm moth</name>
    <dbReference type="NCBI Taxonomy" id="481309"/>
    <lineage>
        <taxon>Eukaryota</taxon>
        <taxon>Metazoa</taxon>
        <taxon>Ecdysozoa</taxon>
        <taxon>Arthropoda</taxon>
        <taxon>Hexapoda</taxon>
        <taxon>Insecta</taxon>
        <taxon>Pterygota</taxon>
        <taxon>Neoptera</taxon>
        <taxon>Endopterygota</taxon>
        <taxon>Lepidoptera</taxon>
        <taxon>Glossata</taxon>
        <taxon>Ditrysia</taxon>
        <taxon>Pyraloidea</taxon>
        <taxon>Crambidae</taxon>
        <taxon>Pyraustinae</taxon>
        <taxon>Loxostege</taxon>
    </lineage>
</organism>
<sequence length="737" mass="79550">MTHEHDGGNPAQAGTQLSRAKENEDGETGFNRSRQPETSTLSSDSCPEQDNTGHITPGNETWNARHLEPKVVLERLDLSEFSDSSVQTMVTVRSDDAENRSFPLKFWDQGRKRGRDNEDEEDSDESPITPSKVPTVASFVARRGRGRPPTTGEHIGKAKYQAALKKLQHEELKARAEEEIAALTAKARATRTAAEERIASQRAAARDETVTGLLNRVAEGIALVQNVKVKSKRLKGTMQAALQQATDMISAATNSLADRTISEEVRDLRKQNADLKAEMGELKKELAELRAALREKDKTAPPAEVALPSSLEQWASQILSVTTARINARVEGLESRLNPEPRFRPESLSGRQIEGPPAQEPSESVPTRSQPEASRVPPKTQKKATTLPVAEATTAKSKKKRQKKAKGKVNPVVEAAPSVPRPLPPAPTLMNEGWSTVAKRGKKTTGSVAKQVSPKTQTANTVKVKSRPPRSTAVVLTVQPGADERGVTYEKAISEAKRRIDISELGIEAVRFRRAVTGATIIEIPGATSNDKADSLAARLKQIFEEGDVKISRPTKCSELRVSGLDDAVTAEEIAAAVAKLGDCPVEQVKVGTPRSDHTGLFASWVRCPVAAAKKVVEGRLLVGWVAARVKLLPNREMRCFKCLEAGHVQAVCPVEVDRSRQCYRCGQLGHIAAGCTNEPHCTLCAAASKPAGHRVGSKACKAPPHKIGRKAAARASGQPKPSHPSQGPEEIAMSGA</sequence>
<evidence type="ECO:0000313" key="6">
    <source>
        <dbReference type="Proteomes" id="UP001549921"/>
    </source>
</evidence>
<proteinExistence type="predicted"/>
<reference evidence="5 6" key="1">
    <citation type="submission" date="2024-06" db="EMBL/GenBank/DDBJ databases">
        <title>A chromosome-level genome assembly of beet webworm, Loxostege sticticalis.</title>
        <authorList>
            <person name="Zhang Y."/>
        </authorList>
    </citation>
    <scope>NUCLEOTIDE SEQUENCE [LARGE SCALE GENOMIC DNA]</scope>
    <source>
        <strain evidence="5">AQ028</strain>
        <tissue evidence="5">Male pupae</tissue>
    </source>
</reference>
<dbReference type="Proteomes" id="UP001549921">
    <property type="component" value="Unassembled WGS sequence"/>
</dbReference>
<accession>A0ABD0T3N6</accession>
<feature type="compositionally biased region" description="Basic residues" evidence="3">
    <location>
        <begin position="704"/>
        <end position="713"/>
    </location>
</feature>
<evidence type="ECO:0000256" key="3">
    <source>
        <dbReference type="SAM" id="MobiDB-lite"/>
    </source>
</evidence>
<feature type="domain" description="CCHC-type" evidence="4">
    <location>
        <begin position="639"/>
        <end position="654"/>
    </location>
</feature>
<dbReference type="Gene3D" id="4.10.60.10">
    <property type="entry name" value="Zinc finger, CCHC-type"/>
    <property type="match status" value="1"/>
</dbReference>
<feature type="region of interest" description="Disordered" evidence="3">
    <location>
        <begin position="337"/>
        <end position="410"/>
    </location>
</feature>
<evidence type="ECO:0000259" key="4">
    <source>
        <dbReference type="PROSITE" id="PS50158"/>
    </source>
</evidence>
<feature type="compositionally biased region" description="Polar residues" evidence="3">
    <location>
        <begin position="361"/>
        <end position="372"/>
    </location>
</feature>
<feature type="coiled-coil region" evidence="2">
    <location>
        <begin position="157"/>
        <end position="193"/>
    </location>
</feature>
<feature type="compositionally biased region" description="Polar residues" evidence="3">
    <location>
        <begin position="30"/>
        <end position="62"/>
    </location>
</feature>
<feature type="compositionally biased region" description="Basic residues" evidence="3">
    <location>
        <begin position="396"/>
        <end position="407"/>
    </location>
</feature>
<protein>
    <recommendedName>
        <fullName evidence="4">CCHC-type domain-containing protein</fullName>
    </recommendedName>
</protein>
<keyword evidence="1" id="KW-0863">Zinc-finger</keyword>
<evidence type="ECO:0000256" key="2">
    <source>
        <dbReference type="SAM" id="Coils"/>
    </source>
</evidence>
<dbReference type="EMBL" id="JBEDNZ010000011">
    <property type="protein sequence ID" value="KAL0831683.1"/>
    <property type="molecule type" value="Genomic_DNA"/>
</dbReference>
<dbReference type="SUPFAM" id="SSF57756">
    <property type="entry name" value="Retrovirus zinc finger-like domains"/>
    <property type="match status" value="1"/>
</dbReference>
<feature type="region of interest" description="Disordered" evidence="3">
    <location>
        <begin position="1"/>
        <end position="66"/>
    </location>
</feature>